<dbReference type="EMBL" id="RJUJ01000005">
    <property type="protein sequence ID" value="ROH81981.1"/>
    <property type="molecule type" value="Genomic_DNA"/>
</dbReference>
<name>A0A3N0UP89_9GAMM</name>
<dbReference type="InterPro" id="IPR024457">
    <property type="entry name" value="Putative_integrase_N"/>
</dbReference>
<keyword evidence="2" id="KW-0233">DNA recombination</keyword>
<evidence type="ECO:0000313" key="6">
    <source>
        <dbReference type="Proteomes" id="UP000274511"/>
    </source>
</evidence>
<dbReference type="AlphaFoldDB" id="A0A3N0UP89"/>
<accession>A0A3N0UP89</accession>
<dbReference type="Gene3D" id="1.10.443.10">
    <property type="entry name" value="Intergrase catalytic core"/>
    <property type="match status" value="1"/>
</dbReference>
<evidence type="ECO:0000256" key="3">
    <source>
        <dbReference type="PROSITE-ProRule" id="PRU01248"/>
    </source>
</evidence>
<dbReference type="InterPro" id="IPR013762">
    <property type="entry name" value="Integrase-like_cat_sf"/>
</dbReference>
<dbReference type="PROSITE" id="PS51900">
    <property type="entry name" value="CB"/>
    <property type="match status" value="1"/>
</dbReference>
<dbReference type="SUPFAM" id="SSF56349">
    <property type="entry name" value="DNA breaking-rejoining enzymes"/>
    <property type="match status" value="1"/>
</dbReference>
<dbReference type="GO" id="GO:0015074">
    <property type="term" value="P:DNA integration"/>
    <property type="evidence" value="ECO:0007669"/>
    <property type="project" value="UniProtKB-KW"/>
</dbReference>
<keyword evidence="3 5" id="KW-0238">DNA-binding</keyword>
<feature type="domain" description="Core-binding (CB)" evidence="4">
    <location>
        <begin position="1"/>
        <end position="86"/>
    </location>
</feature>
<dbReference type="GO" id="GO:0003677">
    <property type="term" value="F:DNA binding"/>
    <property type="evidence" value="ECO:0007669"/>
    <property type="project" value="UniProtKB-UniRule"/>
</dbReference>
<proteinExistence type="predicted"/>
<evidence type="ECO:0000313" key="5">
    <source>
        <dbReference type="EMBL" id="ROH81981.1"/>
    </source>
</evidence>
<dbReference type="InterPro" id="IPR024456">
    <property type="entry name" value="Integrase_catalytic_putative"/>
</dbReference>
<gene>
    <name evidence="5" type="ORF">EC392_06355</name>
</gene>
<evidence type="ECO:0000256" key="1">
    <source>
        <dbReference type="ARBA" id="ARBA00022908"/>
    </source>
</evidence>
<evidence type="ECO:0000256" key="2">
    <source>
        <dbReference type="ARBA" id="ARBA00023172"/>
    </source>
</evidence>
<dbReference type="RefSeq" id="WP_112104267.1">
    <property type="nucleotide sequence ID" value="NZ_LUSU01000004.1"/>
</dbReference>
<protein>
    <submittedName>
        <fullName evidence="5">DNA-binding protein</fullName>
    </submittedName>
</protein>
<dbReference type="Pfam" id="PF12835">
    <property type="entry name" value="Integrase_1"/>
    <property type="match status" value="1"/>
</dbReference>
<dbReference type="GO" id="GO:0006310">
    <property type="term" value="P:DNA recombination"/>
    <property type="evidence" value="ECO:0007669"/>
    <property type="project" value="UniProtKB-KW"/>
</dbReference>
<dbReference type="InterPro" id="IPR011010">
    <property type="entry name" value="DNA_brk_join_enz"/>
</dbReference>
<sequence>MSQLTREMQKLARRAAGSYKTVHDRLKMVERIGRHLLSLNIQVRSVQHLKAKHIESYIANRLTQGISLRTLHNEMAAVRVILREAGRETLAGSERISNKALGLGGASRSGTRAAITPEHYQVVLTTLRQKDAGVAITLQLARLMGLRSQEAVQCSQSLSYWASALARGDERLPVVYGTKGGRPRQTMVLNREAVTWVVREALAIAATRNGRLIDKPDLKTAMNRWHHQTTSAGLKGQYSPHSLRYAWAQDAIRHYRQQGFSRREAYALTSMDLGHGDGRGRYIRQVYGQEVAQ</sequence>
<dbReference type="Proteomes" id="UP000274511">
    <property type="component" value="Unassembled WGS sequence"/>
</dbReference>
<comment type="caution">
    <text evidence="5">The sequence shown here is derived from an EMBL/GenBank/DDBJ whole genome shotgun (WGS) entry which is preliminary data.</text>
</comment>
<organism evidence="5 6">
    <name type="scientific">Lonsdalea populi</name>
    <dbReference type="NCBI Taxonomy" id="1172565"/>
    <lineage>
        <taxon>Bacteria</taxon>
        <taxon>Pseudomonadati</taxon>
        <taxon>Pseudomonadota</taxon>
        <taxon>Gammaproteobacteria</taxon>
        <taxon>Enterobacterales</taxon>
        <taxon>Pectobacteriaceae</taxon>
        <taxon>Lonsdalea</taxon>
    </lineage>
</organism>
<reference evidence="5 6" key="1">
    <citation type="submission" date="2018-10" db="EMBL/GenBank/DDBJ databases">
        <title>New species genome.</title>
        <authorList>
            <person name="Li Y."/>
        </authorList>
    </citation>
    <scope>NUCLEOTIDE SEQUENCE [LARGE SCALE GENOMIC DNA]</scope>
    <source>
        <strain evidence="5 6">L6_4B</strain>
    </source>
</reference>
<dbReference type="InterPro" id="IPR044068">
    <property type="entry name" value="CB"/>
</dbReference>
<dbReference type="OrthoDB" id="6441149at2"/>
<keyword evidence="1" id="KW-0229">DNA integration</keyword>
<dbReference type="Pfam" id="PF12834">
    <property type="entry name" value="Phage_int_SAM_2"/>
    <property type="match status" value="1"/>
</dbReference>
<evidence type="ECO:0000259" key="4">
    <source>
        <dbReference type="PROSITE" id="PS51900"/>
    </source>
</evidence>